<feature type="signal peptide" evidence="1">
    <location>
        <begin position="1"/>
        <end position="19"/>
    </location>
</feature>
<dbReference type="STRING" id="261392.SAMN02745149_02213"/>
<feature type="chain" id="PRO_5012956166" evidence="1">
    <location>
        <begin position="20"/>
        <end position="719"/>
    </location>
</feature>
<evidence type="ECO:0000256" key="1">
    <source>
        <dbReference type="SAM" id="SignalP"/>
    </source>
</evidence>
<dbReference type="GeneID" id="78317480"/>
<protein>
    <submittedName>
        <fullName evidence="3">Glycogen recognition site of AMP-activated protein kinase</fullName>
    </submittedName>
</protein>
<dbReference type="GO" id="GO:0016301">
    <property type="term" value="F:kinase activity"/>
    <property type="evidence" value="ECO:0007669"/>
    <property type="project" value="UniProtKB-KW"/>
</dbReference>
<dbReference type="InterPro" id="IPR013783">
    <property type="entry name" value="Ig-like_fold"/>
</dbReference>
<dbReference type="Proteomes" id="UP000190423">
    <property type="component" value="Unassembled WGS sequence"/>
</dbReference>
<dbReference type="OrthoDB" id="355606at2"/>
<gene>
    <name evidence="3" type="ORF">SAMN02745149_02213</name>
</gene>
<feature type="domain" description="AMP-activated protein kinase glycogen-binding" evidence="2">
    <location>
        <begin position="41"/>
        <end position="111"/>
    </location>
</feature>
<keyword evidence="3" id="KW-0418">Kinase</keyword>
<dbReference type="AlphaFoldDB" id="A0A1T4N9J4"/>
<accession>A0A1T4N9J4</accession>
<dbReference type="SUPFAM" id="SSF81296">
    <property type="entry name" value="E set domains"/>
    <property type="match status" value="1"/>
</dbReference>
<proteinExistence type="predicted"/>
<keyword evidence="3" id="KW-0808">Transferase</keyword>
<dbReference type="InterPro" id="IPR032640">
    <property type="entry name" value="AMPK1_CBM"/>
</dbReference>
<evidence type="ECO:0000259" key="2">
    <source>
        <dbReference type="Pfam" id="PF16561"/>
    </source>
</evidence>
<name>A0A1T4N9J4_TREPO</name>
<keyword evidence="1" id="KW-0732">Signal</keyword>
<reference evidence="3 4" key="1">
    <citation type="submission" date="2017-02" db="EMBL/GenBank/DDBJ databases">
        <authorList>
            <person name="Peterson S.W."/>
        </authorList>
    </citation>
    <scope>NUCLEOTIDE SEQUENCE [LARGE SCALE GENOMIC DNA]</scope>
    <source>
        <strain evidence="3 4">ATCC BAA-908</strain>
    </source>
</reference>
<evidence type="ECO:0000313" key="3">
    <source>
        <dbReference type="EMBL" id="SJZ75861.1"/>
    </source>
</evidence>
<dbReference type="CDD" id="cd02859">
    <property type="entry name" value="E_set_AMPKbeta_like_N"/>
    <property type="match status" value="1"/>
</dbReference>
<dbReference type="EMBL" id="FUWG01000022">
    <property type="protein sequence ID" value="SJZ75861.1"/>
    <property type="molecule type" value="Genomic_DNA"/>
</dbReference>
<dbReference type="Pfam" id="PF16561">
    <property type="entry name" value="AMPK1_CBM"/>
    <property type="match status" value="1"/>
</dbReference>
<dbReference type="RefSeq" id="WP_078934091.1">
    <property type="nucleotide sequence ID" value="NZ_FUWG01000022.1"/>
</dbReference>
<organism evidence="3 4">
    <name type="scientific">Treponema porcinum</name>
    <dbReference type="NCBI Taxonomy" id="261392"/>
    <lineage>
        <taxon>Bacteria</taxon>
        <taxon>Pseudomonadati</taxon>
        <taxon>Spirochaetota</taxon>
        <taxon>Spirochaetia</taxon>
        <taxon>Spirochaetales</taxon>
        <taxon>Treponemataceae</taxon>
        <taxon>Treponema</taxon>
    </lineage>
</organism>
<dbReference type="InterPro" id="IPR014756">
    <property type="entry name" value="Ig_E-set"/>
</dbReference>
<dbReference type="Gene3D" id="2.60.40.10">
    <property type="entry name" value="Immunoglobulins"/>
    <property type="match status" value="1"/>
</dbReference>
<evidence type="ECO:0000313" key="4">
    <source>
        <dbReference type="Proteomes" id="UP000190423"/>
    </source>
</evidence>
<keyword evidence="4" id="KW-1185">Reference proteome</keyword>
<sequence length="719" mass="79500">MKKLFAFISVLLVASMVFADVTAKKLPDGKIEATFFYGNPRATEVLLAGDFTNWQNGALPMEKGEKGFSLTKVFDAGTTVKYKFITDGNWTTDLKAPDFVDDGFGGKNSMAELDAIAGGDASAAPKAGLKFQTWSNLGLQATFDACEKGDDGKYDNALKPAAVGLGAKSYWKFGGSIVPNVPVYVEVALAELEPDNEGNVGYSNLYKRNERDLGDGMKNFLTDLMFDPIYWFGGQGSAKTYLGHFKTGVETGWVDWTTGYKYAKLPRHKNVNWDTVDQEWEAGYLEVGGYNHFATGTMFNEWVKGLTDGNVDLNVVFAPNRSADRAGNRYGVFSYANATLFGNHYIDVQYNGAYGTEFDKVLDEIYENDLIFGYKGTFGPLTFKGNYLLNLYGSQEVTVGGTKYKSFFNPASSDVGAVNDDVDDKQDNMAANVNITFSNDFITAMVGYRFRGAQANMMYVEQGADDHDHLQDNLGYLNRQRFFADINVTPTDALSIGVVPYLETKFNKDVDSNDAAHNFKNKDTMLLVVRPKVGFKISDNMAIDGYGEVSYISEDEDKFVRGSDKENFVFNEAGLKFAATFEDSPLAKLDVIYGYDGNTDEVKYAMHSLLAEAGLSNGWNLQAGVGIRTHYADVDDFDKTGVLPAGFALGTSKQICKKYSTTFIAQFLYGFNPYNDFGDKWCNFKLDDYIIDRDIITGEGKVSSLYNKAAVRVGLSFDF</sequence>